<evidence type="ECO:0000256" key="4">
    <source>
        <dbReference type="SAM" id="SignalP"/>
    </source>
</evidence>
<dbReference type="HAMAP" id="MF_00050">
    <property type="entry name" value="EF_Ts"/>
    <property type="match status" value="1"/>
</dbReference>
<keyword evidence="4" id="KW-0732">Signal</keyword>
<dbReference type="InterPro" id="IPR036402">
    <property type="entry name" value="EF-Ts_dimer_sf"/>
</dbReference>
<keyword evidence="3" id="KW-0496">Mitochondrion</keyword>
<comment type="function">
    <text evidence="3">Associates with the EF-Tu.GDP complex and induces the exchange of GDP to GTP. It remains bound to the aminoacyl-tRNA.EF-Tu.GTP complex up to the GTP hydrolysis stage on the ribosome.</text>
</comment>
<dbReference type="InterPro" id="IPR001816">
    <property type="entry name" value="Transl_elong_EFTs/EF1B"/>
</dbReference>
<keyword evidence="2 3" id="KW-0648">Protein biosynthesis</keyword>
<dbReference type="GO" id="GO:0070125">
    <property type="term" value="P:mitochondrial translational elongation"/>
    <property type="evidence" value="ECO:0007669"/>
    <property type="project" value="TreeGrafter"/>
</dbReference>
<dbReference type="PANTHER" id="PTHR11741:SF0">
    <property type="entry name" value="ELONGATION FACTOR TS, MITOCHONDRIAL"/>
    <property type="match status" value="1"/>
</dbReference>
<reference evidence="6" key="1">
    <citation type="submission" date="2021-01" db="EMBL/GenBank/DDBJ databases">
        <authorList>
            <person name="Corre E."/>
            <person name="Pelletier E."/>
            <person name="Niang G."/>
            <person name="Scheremetjew M."/>
            <person name="Finn R."/>
            <person name="Kale V."/>
            <person name="Holt S."/>
            <person name="Cochrane G."/>
            <person name="Meng A."/>
            <person name="Brown T."/>
            <person name="Cohen L."/>
        </authorList>
    </citation>
    <scope>NUCLEOTIDE SEQUENCE</scope>
    <source>
        <strain evidence="6">GSBS06</strain>
    </source>
</reference>
<accession>A0A7S3PMJ2</accession>
<dbReference type="Gene3D" id="3.30.479.20">
    <property type="entry name" value="Elongation factor Ts, dimerisation domain"/>
    <property type="match status" value="1"/>
</dbReference>
<dbReference type="SUPFAM" id="SSF54713">
    <property type="entry name" value="Elongation factor Ts (EF-Ts), dimerisation domain"/>
    <property type="match status" value="1"/>
</dbReference>
<keyword evidence="1 3" id="KW-0251">Elongation factor</keyword>
<organism evidence="6">
    <name type="scientific">Aplanochytrium stocchinoi</name>
    <dbReference type="NCBI Taxonomy" id="215587"/>
    <lineage>
        <taxon>Eukaryota</taxon>
        <taxon>Sar</taxon>
        <taxon>Stramenopiles</taxon>
        <taxon>Bigyra</taxon>
        <taxon>Labyrinthulomycetes</taxon>
        <taxon>Thraustochytrida</taxon>
        <taxon>Thraustochytriidae</taxon>
        <taxon>Aplanochytrium</taxon>
    </lineage>
</organism>
<proteinExistence type="inferred from homology"/>
<evidence type="ECO:0000256" key="3">
    <source>
        <dbReference type="HAMAP-Rule" id="MF_03135"/>
    </source>
</evidence>
<sequence>MLIHIAFALVIIYLMYSATATIRENLALKEVDFVEIKEGFGAIGMYIHNKRGDILGTQASLVAIESSEEMGEKELDSVQNLANSLAIHLVGAQAMYMNAIPQEVIDKEREILSEAAKKEMEENAQQNSKQVDEDVMAKRIKKKVDKRISKLAEELVLEKQKFVSEGADGKANVQAILNKTSKELGTTLKIKTALRYQIGNEKVEM</sequence>
<evidence type="ECO:0000256" key="2">
    <source>
        <dbReference type="ARBA" id="ARBA00022917"/>
    </source>
</evidence>
<protein>
    <recommendedName>
        <fullName evidence="3">Elongation factor Ts, mitochondrial</fullName>
        <shortName evidence="3">EF-Ts</shortName>
        <shortName evidence="3">EF-TsMt</shortName>
    </recommendedName>
</protein>
<feature type="chain" id="PRO_5031229937" description="Elongation factor Ts, mitochondrial" evidence="4">
    <location>
        <begin position="21"/>
        <end position="205"/>
    </location>
</feature>
<dbReference type="Pfam" id="PF00889">
    <property type="entry name" value="EF_TS"/>
    <property type="match status" value="1"/>
</dbReference>
<dbReference type="EMBL" id="HBIN01018729">
    <property type="protein sequence ID" value="CAE0444234.1"/>
    <property type="molecule type" value="Transcribed_RNA"/>
</dbReference>
<dbReference type="GO" id="GO:0005739">
    <property type="term" value="C:mitochondrion"/>
    <property type="evidence" value="ECO:0007669"/>
    <property type="project" value="UniProtKB-SubCell"/>
</dbReference>
<feature type="domain" description="Translation elongation factor EFTs/EF1B dimerisation" evidence="5">
    <location>
        <begin position="17"/>
        <end position="199"/>
    </location>
</feature>
<name>A0A7S3PMJ2_9STRA</name>
<dbReference type="PANTHER" id="PTHR11741">
    <property type="entry name" value="ELONGATION FACTOR TS"/>
    <property type="match status" value="1"/>
</dbReference>
<evidence type="ECO:0000256" key="1">
    <source>
        <dbReference type="ARBA" id="ARBA00022768"/>
    </source>
</evidence>
<dbReference type="InterPro" id="IPR014039">
    <property type="entry name" value="Transl_elong_EFTs/EF1B_dimer"/>
</dbReference>
<gene>
    <name evidence="6" type="ORF">ASTO00021_LOCUS14285</name>
</gene>
<dbReference type="Gene3D" id="1.10.286.20">
    <property type="match status" value="1"/>
</dbReference>
<evidence type="ECO:0000259" key="5">
    <source>
        <dbReference type="Pfam" id="PF00889"/>
    </source>
</evidence>
<dbReference type="GO" id="GO:0003746">
    <property type="term" value="F:translation elongation factor activity"/>
    <property type="evidence" value="ECO:0007669"/>
    <property type="project" value="UniProtKB-UniRule"/>
</dbReference>
<comment type="similarity">
    <text evidence="3">Belongs to the EF-Ts family.</text>
</comment>
<feature type="signal peptide" evidence="4">
    <location>
        <begin position="1"/>
        <end position="20"/>
    </location>
</feature>
<comment type="subcellular location">
    <subcellularLocation>
        <location evidence="3">Mitochondrion</location>
    </subcellularLocation>
</comment>
<dbReference type="AlphaFoldDB" id="A0A7S3PMJ2"/>
<evidence type="ECO:0000313" key="6">
    <source>
        <dbReference type="EMBL" id="CAE0444234.1"/>
    </source>
</evidence>